<feature type="transmembrane region" description="Helical" evidence="1">
    <location>
        <begin position="335"/>
        <end position="362"/>
    </location>
</feature>
<feature type="transmembrane region" description="Helical" evidence="1">
    <location>
        <begin position="79"/>
        <end position="111"/>
    </location>
</feature>
<evidence type="ECO:0008006" key="4">
    <source>
        <dbReference type="Google" id="ProtNLM"/>
    </source>
</evidence>
<feature type="transmembrane region" description="Helical" evidence="1">
    <location>
        <begin position="310"/>
        <end position="328"/>
    </location>
</feature>
<proteinExistence type="predicted"/>
<dbReference type="RefSeq" id="WP_243245233.1">
    <property type="nucleotide sequence ID" value="NZ_LOHG01000003.1"/>
</dbReference>
<feature type="transmembrane region" description="Helical" evidence="1">
    <location>
        <begin position="210"/>
        <end position="230"/>
    </location>
</feature>
<dbReference type="EMBL" id="LOHG01000003">
    <property type="protein sequence ID" value="MCI8209264.1"/>
    <property type="molecule type" value="Genomic_DNA"/>
</dbReference>
<organism evidence="2 3">
    <name type="scientific">Pseudomonas maioricensis</name>
    <dbReference type="NCBI Taxonomy" id="1766623"/>
    <lineage>
        <taxon>Bacteria</taxon>
        <taxon>Pseudomonadati</taxon>
        <taxon>Pseudomonadota</taxon>
        <taxon>Gammaproteobacteria</taxon>
        <taxon>Pseudomonadales</taxon>
        <taxon>Pseudomonadaceae</taxon>
        <taxon>Pseudomonas</taxon>
    </lineage>
</organism>
<gene>
    <name evidence="2" type="ORF">AUC61_06915</name>
</gene>
<dbReference type="Proteomes" id="UP001320513">
    <property type="component" value="Unassembled WGS sequence"/>
</dbReference>
<feature type="transmembrane region" description="Helical" evidence="1">
    <location>
        <begin position="123"/>
        <end position="143"/>
    </location>
</feature>
<feature type="transmembrane region" description="Helical" evidence="1">
    <location>
        <begin position="177"/>
        <end position="204"/>
    </location>
</feature>
<name>A0ABS9ZF69_9PSED</name>
<evidence type="ECO:0000256" key="1">
    <source>
        <dbReference type="SAM" id="Phobius"/>
    </source>
</evidence>
<protein>
    <recommendedName>
        <fullName evidence="4">Glycosyltransferase RgtA/B/C/D-like domain-containing protein</fullName>
    </recommendedName>
</protein>
<comment type="caution">
    <text evidence="2">The sequence shown here is derived from an EMBL/GenBank/DDBJ whole genome shotgun (WGS) entry which is preliminary data.</text>
</comment>
<sequence length="505" mass="56187">MATANIASARAWSWLTDQQLTALLLLPVALLTLIIMINNHGMFIYTLDDPYIHIALAKQIFSGHYGINASEFSAPSSSILWPFILAPFAMFGDAMAYAPFALNLIFAYLTLSLFSKVLVDISPLSKLIILGGFCFATNFYGLIFTGMEHSLQIYLVSLIACGVLNKEFGASAVTPKAVYLALILLPLTRYEGLAVSIPVLAYLFCLGERRTAVVSTAIMLALVIGFSLFLNHLGLGYIPSSVIAKTNMAGLPALIFNIISQSDKYGWVILAQLFICVLYFDRKPLILMLISVTVLHTMFGRWGWFGRYEVYWLVFVGVFVLHACRSCMRERHMAALFAMLPVAFATLVNSTLSVPLASAAIYNQQYSTSMIVHDLHEPVAVNDLGLVALHGDQYILDLWGLGSIQALNYRKTETGVDWMTALMKEKGVHYAFVYAEWFPEIPKNWIEVAEMRLTIPKSSTASKSVFYYATDDESAKKLKTVMERFRDQTPNGKFTLNFPVVAAVR</sequence>
<feature type="transmembrane region" description="Helical" evidence="1">
    <location>
        <begin position="265"/>
        <end position="280"/>
    </location>
</feature>
<keyword evidence="1" id="KW-1133">Transmembrane helix</keyword>
<feature type="transmembrane region" description="Helical" evidence="1">
    <location>
        <begin position="242"/>
        <end position="259"/>
    </location>
</feature>
<accession>A0ABS9ZF69</accession>
<reference evidence="2 3" key="1">
    <citation type="submission" date="2015-12" db="EMBL/GenBank/DDBJ databases">
        <title>Phylogenomics in the description of a new species in the Pseudomonas syringae group.</title>
        <authorList>
            <person name="Busquets A."/>
            <person name="Gomila M."/>
            <person name="Beiki F."/>
            <person name="Rahimian H."/>
            <person name="Mulet M."/>
            <person name="Sanchez D."/>
            <person name="Garcia-Valdes E."/>
            <person name="Lalucat J."/>
        </authorList>
    </citation>
    <scope>NUCLEOTIDE SEQUENCE [LARGE SCALE GENOMIC DNA]</scope>
    <source>
        <strain evidence="2 3">S25</strain>
    </source>
</reference>
<keyword evidence="1" id="KW-0812">Transmembrane</keyword>
<feature type="transmembrane region" description="Helical" evidence="1">
    <location>
        <begin position="20"/>
        <end position="38"/>
    </location>
</feature>
<evidence type="ECO:0000313" key="3">
    <source>
        <dbReference type="Proteomes" id="UP001320513"/>
    </source>
</evidence>
<keyword evidence="3" id="KW-1185">Reference proteome</keyword>
<evidence type="ECO:0000313" key="2">
    <source>
        <dbReference type="EMBL" id="MCI8209264.1"/>
    </source>
</evidence>
<keyword evidence="1" id="KW-0472">Membrane</keyword>